<evidence type="ECO:0000256" key="6">
    <source>
        <dbReference type="SAM" id="Phobius"/>
    </source>
</evidence>
<dbReference type="InterPro" id="IPR011701">
    <property type="entry name" value="MFS"/>
</dbReference>
<evidence type="ECO:0000256" key="1">
    <source>
        <dbReference type="ARBA" id="ARBA00004141"/>
    </source>
</evidence>
<accession>A0ABW9EG59</accession>
<comment type="subcellular location">
    <subcellularLocation>
        <location evidence="1">Membrane</location>
        <topology evidence="1">Multi-pass membrane protein</topology>
    </subcellularLocation>
</comment>
<name>A0ABW9EG59_9BURK</name>
<keyword evidence="5 6" id="KW-0472">Membrane</keyword>
<proteinExistence type="predicted"/>
<evidence type="ECO:0000313" key="9">
    <source>
        <dbReference type="Proteomes" id="UP001629392"/>
    </source>
</evidence>
<evidence type="ECO:0000256" key="5">
    <source>
        <dbReference type="ARBA" id="ARBA00023136"/>
    </source>
</evidence>
<keyword evidence="3 6" id="KW-0812">Transmembrane</keyword>
<dbReference type="EMBL" id="JAQQCL010000010">
    <property type="protein sequence ID" value="MFM0717680.1"/>
    <property type="molecule type" value="Genomic_DNA"/>
</dbReference>
<dbReference type="Pfam" id="PF07690">
    <property type="entry name" value="MFS_1"/>
    <property type="match status" value="1"/>
</dbReference>
<keyword evidence="4 6" id="KW-1133">Transmembrane helix</keyword>
<dbReference type="SUPFAM" id="SSF103473">
    <property type="entry name" value="MFS general substrate transporter"/>
    <property type="match status" value="1"/>
</dbReference>
<sequence length="154" mass="16580">MLQLPMGWLVDRYGVKWPYSTCFVLWCLGAAATGLLGTLSTLILVRLPIGATEAVVAPATYRYLANNFEESQKGTALGIYSVGGKIGPALGAPIAAWLIASASWKMMFITHWPGRADLADAVVADAQERFPVQNRACRGSRVGCFTWAATTRCP</sequence>
<dbReference type="PANTHER" id="PTHR42718:SF9">
    <property type="entry name" value="MAJOR FACILITATOR SUPERFAMILY MULTIDRUG TRANSPORTER MFSC"/>
    <property type="match status" value="1"/>
</dbReference>
<evidence type="ECO:0000313" key="8">
    <source>
        <dbReference type="EMBL" id="MFM0717680.1"/>
    </source>
</evidence>
<dbReference type="PROSITE" id="PS50850">
    <property type="entry name" value="MFS"/>
    <property type="match status" value="1"/>
</dbReference>
<keyword evidence="2" id="KW-0813">Transport</keyword>
<protein>
    <submittedName>
        <fullName evidence="8">MFS transporter</fullName>
    </submittedName>
</protein>
<organism evidence="8 9">
    <name type="scientific">Paraburkholderia strydomiana</name>
    <dbReference type="NCBI Taxonomy" id="1245417"/>
    <lineage>
        <taxon>Bacteria</taxon>
        <taxon>Pseudomonadati</taxon>
        <taxon>Pseudomonadota</taxon>
        <taxon>Betaproteobacteria</taxon>
        <taxon>Burkholderiales</taxon>
        <taxon>Burkholderiaceae</taxon>
        <taxon>Paraburkholderia</taxon>
    </lineage>
</organism>
<comment type="caution">
    <text evidence="8">The sequence shown here is derived from an EMBL/GenBank/DDBJ whole genome shotgun (WGS) entry which is preliminary data.</text>
</comment>
<dbReference type="InterPro" id="IPR036259">
    <property type="entry name" value="MFS_trans_sf"/>
</dbReference>
<dbReference type="Gene3D" id="1.20.1250.20">
    <property type="entry name" value="MFS general substrate transporter like domains"/>
    <property type="match status" value="1"/>
</dbReference>
<dbReference type="Proteomes" id="UP001629392">
    <property type="component" value="Unassembled WGS sequence"/>
</dbReference>
<dbReference type="InterPro" id="IPR020846">
    <property type="entry name" value="MFS_dom"/>
</dbReference>
<dbReference type="PANTHER" id="PTHR42718">
    <property type="entry name" value="MAJOR FACILITATOR SUPERFAMILY MULTIDRUG TRANSPORTER MFSC"/>
    <property type="match status" value="1"/>
</dbReference>
<evidence type="ECO:0000259" key="7">
    <source>
        <dbReference type="PROSITE" id="PS50850"/>
    </source>
</evidence>
<evidence type="ECO:0000256" key="4">
    <source>
        <dbReference type="ARBA" id="ARBA00022989"/>
    </source>
</evidence>
<evidence type="ECO:0000256" key="2">
    <source>
        <dbReference type="ARBA" id="ARBA00022448"/>
    </source>
</evidence>
<gene>
    <name evidence="8" type="ORF">PQQ73_15205</name>
</gene>
<keyword evidence="9" id="KW-1185">Reference proteome</keyword>
<dbReference type="RefSeq" id="WP_408144556.1">
    <property type="nucleotide sequence ID" value="NZ_JAQQCJ010000010.1"/>
</dbReference>
<feature type="transmembrane region" description="Helical" evidence="6">
    <location>
        <begin position="23"/>
        <end position="45"/>
    </location>
</feature>
<reference evidence="8 9" key="1">
    <citation type="journal article" date="2024" name="Chem. Sci.">
        <title>Discovery of megapolipeptins by genome mining of a Burkholderiales bacteria collection.</title>
        <authorList>
            <person name="Paulo B.S."/>
            <person name="Recchia M.J.J."/>
            <person name="Lee S."/>
            <person name="Fergusson C.H."/>
            <person name="Romanowski S.B."/>
            <person name="Hernandez A."/>
            <person name="Krull N."/>
            <person name="Liu D.Y."/>
            <person name="Cavanagh H."/>
            <person name="Bos A."/>
            <person name="Gray C.A."/>
            <person name="Murphy B.T."/>
            <person name="Linington R.G."/>
            <person name="Eustaquio A.S."/>
        </authorList>
    </citation>
    <scope>NUCLEOTIDE SEQUENCE [LARGE SCALE GENOMIC DNA]</scope>
    <source>
        <strain evidence="8 9">RL17-350-BIC-E</strain>
    </source>
</reference>
<feature type="domain" description="Major facilitator superfamily (MFS) profile" evidence="7">
    <location>
        <begin position="1"/>
        <end position="154"/>
    </location>
</feature>
<evidence type="ECO:0000256" key="3">
    <source>
        <dbReference type="ARBA" id="ARBA00022692"/>
    </source>
</evidence>